<comment type="caution">
    <text evidence="2">The sequence shown here is derived from an EMBL/GenBank/DDBJ whole genome shotgun (WGS) entry which is preliminary data.</text>
</comment>
<dbReference type="InterPro" id="IPR013568">
    <property type="entry name" value="SEFIR_dom"/>
</dbReference>
<dbReference type="Proteomes" id="UP001644719">
    <property type="component" value="Unassembled WGS sequence"/>
</dbReference>
<dbReference type="Gene3D" id="3.40.50.10140">
    <property type="entry name" value="Toll/interleukin-1 receptor homology (TIR) domain"/>
    <property type="match status" value="1"/>
</dbReference>
<accession>A0ABX2H8U5</accession>
<dbReference type="RefSeq" id="WP_173715685.1">
    <property type="nucleotide sequence ID" value="NZ_JAAITS010000022.1"/>
</dbReference>
<dbReference type="InterPro" id="IPR000157">
    <property type="entry name" value="TIR_dom"/>
</dbReference>
<protein>
    <submittedName>
        <fullName evidence="2">TIR domain-containing protein</fullName>
    </submittedName>
</protein>
<sequence>MLTLQIDKIPKIFISYSWSSDALVLELANRLVFHGVDVVLDKWDLKEGNDKYEFMERCVNDSSITKVLIICDKAYAQKANDRTGGVGDETVIISSEVYGNARQEKFIPIIAERDEEGKEYVPTYIKTRIYIDLSNPEKYEEEYEKLLRNIYEKPQFVKPPLGKKPEWLDEEKTNFFPVKDLIRQIRGGNTSIKRKSCIARFQEAYIEVLKSYYICNVKPEEAYNNFLNTKTVRDIYLEFVETIAETESNYAETLAESFEYLYNKLTCVKTFNPQAYSANKNDLDVYKILLWELFICVIAYLRHIKDYEAINILLTYTYFLENSLFGGEIKQTNYTTFRHHSFVIEEHYKPMSQMKDKYTLVGNIICSQREKFPIYTAEAIAEADLFLYQVCNAYDLPKNERIWYGTCWFPTCYIYVENKGLEWERMKSRRYCKKMEVLFGVNDIEELKGKIEKCVYNSEISYLRGWDAAPAILNYIKVEDIGTLN</sequence>
<dbReference type="InterPro" id="IPR035897">
    <property type="entry name" value="Toll_tir_struct_dom_sf"/>
</dbReference>
<evidence type="ECO:0000259" key="1">
    <source>
        <dbReference type="PROSITE" id="PS51534"/>
    </source>
</evidence>
<keyword evidence="3" id="KW-1185">Reference proteome</keyword>
<evidence type="ECO:0000313" key="2">
    <source>
        <dbReference type="EMBL" id="NSG85613.1"/>
    </source>
</evidence>
<dbReference type="PROSITE" id="PS51534">
    <property type="entry name" value="SEFIR"/>
    <property type="match status" value="1"/>
</dbReference>
<dbReference type="EMBL" id="JAAITS010000022">
    <property type="protein sequence ID" value="NSG85613.1"/>
    <property type="molecule type" value="Genomic_DNA"/>
</dbReference>
<name>A0ABX2H8U5_9FIRM</name>
<proteinExistence type="predicted"/>
<dbReference type="Pfam" id="PF13676">
    <property type="entry name" value="TIR_2"/>
    <property type="match status" value="1"/>
</dbReference>
<reference evidence="2 3" key="1">
    <citation type="journal article" date="2020" name="Cell Host Microbe">
        <title>Functional and Genomic Variation between Human-Derived Isolates of Lachnospiraceae Reveals Inter- and Intra-Species Diversity.</title>
        <authorList>
            <person name="Sorbara M.T."/>
            <person name="Littmann E.R."/>
            <person name="Fontana E."/>
            <person name="Moody T.U."/>
            <person name="Kohout C.E."/>
            <person name="Gjonbalaj M."/>
            <person name="Eaton V."/>
            <person name="Seok R."/>
            <person name="Leiner I.M."/>
            <person name="Pamer E.G."/>
        </authorList>
    </citation>
    <scope>NUCLEOTIDE SEQUENCE [LARGE SCALE GENOMIC DNA]</scope>
    <source>
        <strain evidence="2 3">MSK.17.74</strain>
    </source>
</reference>
<feature type="domain" description="SEFIR" evidence="1">
    <location>
        <begin position="9"/>
        <end position="142"/>
    </location>
</feature>
<evidence type="ECO:0000313" key="3">
    <source>
        <dbReference type="Proteomes" id="UP001644719"/>
    </source>
</evidence>
<dbReference type="SUPFAM" id="SSF52200">
    <property type="entry name" value="Toll/Interleukin receptor TIR domain"/>
    <property type="match status" value="1"/>
</dbReference>
<organism evidence="2 3">
    <name type="scientific">Blautia faecis</name>
    <dbReference type="NCBI Taxonomy" id="871665"/>
    <lineage>
        <taxon>Bacteria</taxon>
        <taxon>Bacillati</taxon>
        <taxon>Bacillota</taxon>
        <taxon>Clostridia</taxon>
        <taxon>Lachnospirales</taxon>
        <taxon>Lachnospiraceae</taxon>
        <taxon>Blautia</taxon>
    </lineage>
</organism>
<gene>
    <name evidence="2" type="ORF">G5B17_09225</name>
</gene>